<evidence type="ECO:0000256" key="1">
    <source>
        <dbReference type="ARBA" id="ARBA00006803"/>
    </source>
</evidence>
<keyword evidence="3" id="KW-1185">Reference proteome</keyword>
<dbReference type="InterPro" id="IPR004151">
    <property type="entry name" value="7TM_GPCR_serpentine_rcpt_Sre"/>
</dbReference>
<proteinExistence type="inferred from homology"/>
<evidence type="ECO:0000256" key="2">
    <source>
        <dbReference type="SAM" id="Phobius"/>
    </source>
</evidence>
<protein>
    <submittedName>
        <fullName evidence="4">G_PROTEIN_RECEP_F1_2 domain-containing protein</fullName>
    </submittedName>
</protein>
<evidence type="ECO:0000313" key="3">
    <source>
        <dbReference type="Proteomes" id="UP000492821"/>
    </source>
</evidence>
<dbReference type="Proteomes" id="UP000492821">
    <property type="component" value="Unassembled WGS sequence"/>
</dbReference>
<reference evidence="4" key="2">
    <citation type="submission" date="2020-10" db="UniProtKB">
        <authorList>
            <consortium name="WormBaseParasite"/>
        </authorList>
    </citation>
    <scope>IDENTIFICATION</scope>
</reference>
<feature type="transmembrane region" description="Helical" evidence="2">
    <location>
        <begin position="32"/>
        <end position="54"/>
    </location>
</feature>
<reference evidence="3" key="1">
    <citation type="journal article" date="2013" name="Genetics">
        <title>The draft genome and transcriptome of Panagrellus redivivus are shaped by the harsh demands of a free-living lifestyle.</title>
        <authorList>
            <person name="Srinivasan J."/>
            <person name="Dillman A.R."/>
            <person name="Macchietto M.G."/>
            <person name="Heikkinen L."/>
            <person name="Lakso M."/>
            <person name="Fracchia K.M."/>
            <person name="Antoshechkin I."/>
            <person name="Mortazavi A."/>
            <person name="Wong G."/>
            <person name="Sternberg P.W."/>
        </authorList>
    </citation>
    <scope>NUCLEOTIDE SEQUENCE [LARGE SCALE GENOMIC DNA]</scope>
    <source>
        <strain evidence="3">MT8872</strain>
    </source>
</reference>
<dbReference type="WBParaSite" id="Pan_g18783.t1">
    <property type="protein sequence ID" value="Pan_g18783.t1"/>
    <property type="gene ID" value="Pan_g18783"/>
</dbReference>
<keyword evidence="2" id="KW-1133">Transmembrane helix</keyword>
<organism evidence="3 4">
    <name type="scientific">Panagrellus redivivus</name>
    <name type="common">Microworm</name>
    <dbReference type="NCBI Taxonomy" id="6233"/>
    <lineage>
        <taxon>Eukaryota</taxon>
        <taxon>Metazoa</taxon>
        <taxon>Ecdysozoa</taxon>
        <taxon>Nematoda</taxon>
        <taxon>Chromadorea</taxon>
        <taxon>Rhabditida</taxon>
        <taxon>Tylenchina</taxon>
        <taxon>Panagrolaimomorpha</taxon>
        <taxon>Panagrolaimoidea</taxon>
        <taxon>Panagrolaimidae</taxon>
        <taxon>Panagrellus</taxon>
    </lineage>
</organism>
<name>A0A7E4VAW7_PANRE</name>
<feature type="transmembrane region" description="Helical" evidence="2">
    <location>
        <begin position="96"/>
        <end position="119"/>
    </location>
</feature>
<sequence length="242" mass="28428">MYLVLPMTAISRSIMIIQVISAETWLSAESFLIVYRILNGSLMALWYMQAPIIIERICATVFYKTYLFWKCYGTILIIIICWTWVVLIAIDVVVFPPILIIVLLAVCNIFAVSVYAYLIKVNYSRYQNRRSNENLHERHQLFTNVKSLYPIVWTVAIEMVYNVNSCVFIAILILAIMPSGDATRREIHDSVNNLIREVLFLLYCLPFLVYSDKRQKRIFLNKVNVEEQNESSIYFKQLRDQW</sequence>
<accession>A0A7E4VAW7</accession>
<keyword evidence="2" id="KW-0472">Membrane</keyword>
<feature type="transmembrane region" description="Helical" evidence="2">
    <location>
        <begin position="194"/>
        <end position="211"/>
    </location>
</feature>
<feature type="transmembrane region" description="Helical" evidence="2">
    <location>
        <begin position="148"/>
        <end position="174"/>
    </location>
</feature>
<dbReference type="AlphaFoldDB" id="A0A7E4VAW7"/>
<dbReference type="GO" id="GO:0016020">
    <property type="term" value="C:membrane"/>
    <property type="evidence" value="ECO:0007669"/>
    <property type="project" value="InterPro"/>
</dbReference>
<dbReference type="Pfam" id="PF03125">
    <property type="entry name" value="Sre"/>
    <property type="match status" value="1"/>
</dbReference>
<comment type="similarity">
    <text evidence="1">Belongs to the nematode receptor-like protein sre family.</text>
</comment>
<feature type="transmembrane region" description="Helical" evidence="2">
    <location>
        <begin position="66"/>
        <end position="90"/>
    </location>
</feature>
<keyword evidence="2" id="KW-0812">Transmembrane</keyword>
<dbReference type="GO" id="GO:0007606">
    <property type="term" value="P:sensory perception of chemical stimulus"/>
    <property type="evidence" value="ECO:0007669"/>
    <property type="project" value="InterPro"/>
</dbReference>
<evidence type="ECO:0000313" key="4">
    <source>
        <dbReference type="WBParaSite" id="Pan_g18783.t1"/>
    </source>
</evidence>